<evidence type="ECO:0000256" key="6">
    <source>
        <dbReference type="ARBA" id="ARBA00023163"/>
    </source>
</evidence>
<dbReference type="Proteomes" id="UP001500866">
    <property type="component" value="Unassembled WGS sequence"/>
</dbReference>
<accession>A0ABN1FMF8</accession>
<organism evidence="8 9">
    <name type="scientific">Virgibacillus siamensis</name>
    <dbReference type="NCBI Taxonomy" id="480071"/>
    <lineage>
        <taxon>Bacteria</taxon>
        <taxon>Bacillati</taxon>
        <taxon>Bacillota</taxon>
        <taxon>Bacilli</taxon>
        <taxon>Bacillales</taxon>
        <taxon>Bacillaceae</taxon>
        <taxon>Virgibacillus</taxon>
    </lineage>
</organism>
<dbReference type="Pfam" id="PF02805">
    <property type="entry name" value="Ada_Zn_binding"/>
    <property type="match status" value="1"/>
</dbReference>
<dbReference type="PANTHER" id="PTHR43280">
    <property type="entry name" value="ARAC-FAMILY TRANSCRIPTIONAL REGULATOR"/>
    <property type="match status" value="1"/>
</dbReference>
<keyword evidence="2" id="KW-0808">Transferase</keyword>
<dbReference type="SMART" id="SM00342">
    <property type="entry name" value="HTH_ARAC"/>
    <property type="match status" value="1"/>
</dbReference>
<dbReference type="PIRSF" id="PIRSF000408">
    <property type="entry name" value="Alkyltransferas_AdaA"/>
    <property type="match status" value="1"/>
</dbReference>
<dbReference type="InterPro" id="IPR004026">
    <property type="entry name" value="Ada_DNA_repair_Zn-bd"/>
</dbReference>
<keyword evidence="4" id="KW-0238">DNA-binding</keyword>
<dbReference type="InterPro" id="IPR018060">
    <property type="entry name" value="HTH_AraC"/>
</dbReference>
<evidence type="ECO:0000256" key="2">
    <source>
        <dbReference type="ARBA" id="ARBA00022603"/>
    </source>
</evidence>
<keyword evidence="6" id="KW-0804">Transcription</keyword>
<evidence type="ECO:0000313" key="8">
    <source>
        <dbReference type="EMBL" id="GAA0593903.1"/>
    </source>
</evidence>
<dbReference type="RefSeq" id="WP_343810437.1">
    <property type="nucleotide sequence ID" value="NZ_BAAADS010000003.1"/>
</dbReference>
<dbReference type="InterPro" id="IPR016220">
    <property type="entry name" value="Me-P-triester_DNA_alkyl-Trfase"/>
</dbReference>
<evidence type="ECO:0000256" key="5">
    <source>
        <dbReference type="ARBA" id="ARBA00023159"/>
    </source>
</evidence>
<dbReference type="Pfam" id="PF12833">
    <property type="entry name" value="HTH_18"/>
    <property type="match status" value="1"/>
</dbReference>
<evidence type="ECO:0000256" key="3">
    <source>
        <dbReference type="ARBA" id="ARBA00023015"/>
    </source>
</evidence>
<dbReference type="EMBL" id="BAAADS010000003">
    <property type="protein sequence ID" value="GAA0593903.1"/>
    <property type="molecule type" value="Genomic_DNA"/>
</dbReference>
<reference evidence="8 9" key="1">
    <citation type="journal article" date="2019" name="Int. J. Syst. Evol. Microbiol.">
        <title>The Global Catalogue of Microorganisms (GCM) 10K type strain sequencing project: providing services to taxonomists for standard genome sequencing and annotation.</title>
        <authorList>
            <consortium name="The Broad Institute Genomics Platform"/>
            <consortium name="The Broad Institute Genome Sequencing Center for Infectious Disease"/>
            <person name="Wu L."/>
            <person name="Ma J."/>
        </authorList>
    </citation>
    <scope>NUCLEOTIDE SEQUENCE [LARGE SCALE GENOMIC DNA]</scope>
    <source>
        <strain evidence="8 9">JCM 15395</strain>
    </source>
</reference>
<feature type="domain" description="HTH araC/xylS-type" evidence="7">
    <location>
        <begin position="89"/>
        <end position="187"/>
    </location>
</feature>
<dbReference type="Gene3D" id="1.10.10.60">
    <property type="entry name" value="Homeodomain-like"/>
    <property type="match status" value="2"/>
</dbReference>
<name>A0ABN1FMF8_9BACI</name>
<sequence>MKNQNGISKDTMWKATVSCDPGYDGVFFYAVKTTGIFCRPSCKSKVPNSDNVTFFANAAEAQKAGYRPCKRCRPDLKSKSYDPFQPILEDTRKIIKNNYSQKTSLNEIAAKVGVSPFHLNRVFKKRMGYTPRMYLEKIRVERAKDLLLTSTLNSTEVGYQVGYQSISSFYHAFKRGTGLSPNEFHNLYVKPSAY</sequence>
<evidence type="ECO:0000256" key="1">
    <source>
        <dbReference type="ARBA" id="ARBA00001947"/>
    </source>
</evidence>
<gene>
    <name evidence="8" type="ORF">GCM10009001_07630</name>
</gene>
<keyword evidence="9" id="KW-1185">Reference proteome</keyword>
<comment type="cofactor">
    <cofactor evidence="1">
        <name>Zn(2+)</name>
        <dbReference type="ChEBI" id="CHEBI:29105"/>
    </cofactor>
</comment>
<evidence type="ECO:0000256" key="4">
    <source>
        <dbReference type="ARBA" id="ARBA00023125"/>
    </source>
</evidence>
<dbReference type="InterPro" id="IPR035451">
    <property type="entry name" value="Ada-like_dom_sf"/>
</dbReference>
<evidence type="ECO:0000259" key="7">
    <source>
        <dbReference type="PROSITE" id="PS01124"/>
    </source>
</evidence>
<keyword evidence="3" id="KW-0805">Transcription regulation</keyword>
<dbReference type="SUPFAM" id="SSF57884">
    <property type="entry name" value="Ada DNA repair protein, N-terminal domain (N-Ada 10)"/>
    <property type="match status" value="1"/>
</dbReference>
<proteinExistence type="predicted"/>
<keyword evidence="2" id="KW-0489">Methyltransferase</keyword>
<dbReference type="PANTHER" id="PTHR43280:SF2">
    <property type="entry name" value="HTH-TYPE TRANSCRIPTIONAL REGULATOR EXSA"/>
    <property type="match status" value="1"/>
</dbReference>
<dbReference type="PROSITE" id="PS01124">
    <property type="entry name" value="HTH_ARAC_FAMILY_2"/>
    <property type="match status" value="1"/>
</dbReference>
<protein>
    <submittedName>
        <fullName evidence="8">Ada metal-binding domain-containing protein</fullName>
    </submittedName>
</protein>
<evidence type="ECO:0000313" key="9">
    <source>
        <dbReference type="Proteomes" id="UP001500866"/>
    </source>
</evidence>
<dbReference type="SUPFAM" id="SSF46689">
    <property type="entry name" value="Homeodomain-like"/>
    <property type="match status" value="2"/>
</dbReference>
<comment type="caution">
    <text evidence="8">The sequence shown here is derived from an EMBL/GenBank/DDBJ whole genome shotgun (WGS) entry which is preliminary data.</text>
</comment>
<dbReference type="InterPro" id="IPR009057">
    <property type="entry name" value="Homeodomain-like_sf"/>
</dbReference>
<keyword evidence="5" id="KW-0010">Activator</keyword>
<dbReference type="Gene3D" id="3.40.10.10">
    <property type="entry name" value="DNA Methylphosphotriester Repair Domain"/>
    <property type="match status" value="1"/>
</dbReference>